<dbReference type="NCBIfam" id="TIGR00861">
    <property type="entry name" value="MIP"/>
    <property type="match status" value="1"/>
</dbReference>
<evidence type="ECO:0000256" key="16">
    <source>
        <dbReference type="SAM" id="Phobius"/>
    </source>
</evidence>
<dbReference type="AlphaFoldDB" id="A0A6V8HF56"/>
<dbReference type="InterPro" id="IPR000425">
    <property type="entry name" value="MIP"/>
</dbReference>
<evidence type="ECO:0000256" key="12">
    <source>
        <dbReference type="ARBA" id="ARBA00023002"/>
    </source>
</evidence>
<feature type="domain" description="Alpha-glycerophosphate oxidase C-terminal" evidence="18">
    <location>
        <begin position="769"/>
        <end position="893"/>
    </location>
</feature>
<dbReference type="Proteomes" id="UP000053095">
    <property type="component" value="Unassembled WGS sequence"/>
</dbReference>
<dbReference type="Gene3D" id="1.10.8.870">
    <property type="entry name" value="Alpha-glycerophosphate oxidase, cap domain"/>
    <property type="match status" value="1"/>
</dbReference>
<evidence type="ECO:0000256" key="5">
    <source>
        <dbReference type="ARBA" id="ARBA00013029"/>
    </source>
</evidence>
<dbReference type="Gene3D" id="1.20.1080.10">
    <property type="entry name" value="Glycerol uptake facilitator protein"/>
    <property type="match status" value="1"/>
</dbReference>
<evidence type="ECO:0000313" key="20">
    <source>
        <dbReference type="Proteomes" id="UP000053095"/>
    </source>
</evidence>
<evidence type="ECO:0000256" key="14">
    <source>
        <dbReference type="ARBA" id="ARBA00034651"/>
    </source>
</evidence>
<dbReference type="PROSITE" id="PS00221">
    <property type="entry name" value="MIP"/>
    <property type="match status" value="1"/>
</dbReference>
<dbReference type="PROSITE" id="PS00978">
    <property type="entry name" value="FAD_G3PDH_2"/>
    <property type="match status" value="1"/>
</dbReference>
<dbReference type="Pfam" id="PF00230">
    <property type="entry name" value="MIP"/>
    <property type="match status" value="1"/>
</dbReference>
<feature type="transmembrane region" description="Helical" evidence="16">
    <location>
        <begin position="233"/>
        <end position="255"/>
    </location>
</feature>
<organism evidence="19 20">
    <name type="scientific">Talaromyces pinophilus</name>
    <name type="common">Penicillium pinophilum</name>
    <dbReference type="NCBI Taxonomy" id="128442"/>
    <lineage>
        <taxon>Eukaryota</taxon>
        <taxon>Fungi</taxon>
        <taxon>Dikarya</taxon>
        <taxon>Ascomycota</taxon>
        <taxon>Pezizomycotina</taxon>
        <taxon>Eurotiomycetes</taxon>
        <taxon>Eurotiomycetidae</taxon>
        <taxon>Eurotiales</taxon>
        <taxon>Trichocomaceae</taxon>
        <taxon>Talaromyces</taxon>
        <taxon>Talaromyces sect. Talaromyces</taxon>
    </lineage>
</organism>
<dbReference type="Pfam" id="PF01266">
    <property type="entry name" value="DAO"/>
    <property type="match status" value="1"/>
</dbReference>
<dbReference type="FunFam" id="1.20.1080.10:FF:000027">
    <property type="entry name" value="MIP aquaporin"/>
    <property type="match status" value="1"/>
</dbReference>
<dbReference type="PRINTS" id="PR02019">
    <property type="entry name" value="AQUAPORIN7"/>
</dbReference>
<comment type="cofactor">
    <cofactor evidence="1">
        <name>FAD</name>
        <dbReference type="ChEBI" id="CHEBI:57692"/>
    </cofactor>
</comment>
<gene>
    <name evidence="19" type="ORF">TCE0_034f12219</name>
</gene>
<dbReference type="EC" id="1.1.5.3" evidence="5"/>
<dbReference type="InterPro" id="IPR023271">
    <property type="entry name" value="Aquaporin-like"/>
</dbReference>
<dbReference type="SUPFAM" id="SSF51905">
    <property type="entry name" value="FAD/NAD(P)-binding domain"/>
    <property type="match status" value="1"/>
</dbReference>
<evidence type="ECO:0000256" key="4">
    <source>
        <dbReference type="ARBA" id="ARBA00007330"/>
    </source>
</evidence>
<feature type="domain" description="FAD dependent oxidoreductase" evidence="17">
    <location>
        <begin position="491"/>
        <end position="725"/>
    </location>
</feature>
<evidence type="ECO:0000256" key="2">
    <source>
        <dbReference type="ARBA" id="ARBA00004141"/>
    </source>
</evidence>
<keyword evidence="11 16" id="KW-1133">Transmembrane helix</keyword>
<dbReference type="CDD" id="cd00333">
    <property type="entry name" value="MIP"/>
    <property type="match status" value="1"/>
</dbReference>
<dbReference type="PANTHER" id="PTHR11985">
    <property type="entry name" value="GLYCEROL-3-PHOSPHATE DEHYDROGENASE"/>
    <property type="match status" value="1"/>
</dbReference>
<keyword evidence="6" id="KW-0813">Transport</keyword>
<dbReference type="PRINTS" id="PR00783">
    <property type="entry name" value="MINTRINSICP"/>
</dbReference>
<feature type="transmembrane region" description="Helical" evidence="16">
    <location>
        <begin position="267"/>
        <end position="286"/>
    </location>
</feature>
<evidence type="ECO:0000256" key="6">
    <source>
        <dbReference type="ARBA" id="ARBA00022448"/>
    </source>
</evidence>
<evidence type="ECO:0000256" key="15">
    <source>
        <dbReference type="ARBA" id="ARBA00049405"/>
    </source>
</evidence>
<keyword evidence="20" id="KW-1185">Reference proteome</keyword>
<name>A0A6V8HF56_TALPI</name>
<keyword evidence="12" id="KW-0560">Oxidoreductase</keyword>
<evidence type="ECO:0000259" key="18">
    <source>
        <dbReference type="Pfam" id="PF16901"/>
    </source>
</evidence>
<dbReference type="Gene3D" id="3.30.9.10">
    <property type="entry name" value="D-Amino Acid Oxidase, subunit A, domain 2"/>
    <property type="match status" value="1"/>
</dbReference>
<feature type="transmembrane region" description="Helical" evidence="16">
    <location>
        <begin position="65"/>
        <end position="87"/>
    </location>
</feature>
<dbReference type="EMBL" id="DF933830">
    <property type="protein sequence ID" value="GAM40118.1"/>
    <property type="molecule type" value="Genomic_DNA"/>
</dbReference>
<accession>A0A6V8HF56</accession>
<dbReference type="Gene3D" id="3.50.50.60">
    <property type="entry name" value="FAD/NAD(P)-binding domain"/>
    <property type="match status" value="1"/>
</dbReference>
<dbReference type="GO" id="GO:0015267">
    <property type="term" value="F:channel activity"/>
    <property type="evidence" value="ECO:0007669"/>
    <property type="project" value="InterPro"/>
</dbReference>
<evidence type="ECO:0000256" key="7">
    <source>
        <dbReference type="ARBA" id="ARBA00022630"/>
    </source>
</evidence>
<dbReference type="PANTHER" id="PTHR11985:SF15">
    <property type="entry name" value="GLYCEROL-3-PHOSPHATE DEHYDROGENASE, MITOCHONDRIAL"/>
    <property type="match status" value="1"/>
</dbReference>
<dbReference type="SUPFAM" id="SSF54373">
    <property type="entry name" value="FAD-linked reductases, C-terminal domain"/>
    <property type="match status" value="1"/>
</dbReference>
<dbReference type="SUPFAM" id="SSF81338">
    <property type="entry name" value="Aquaporin-like"/>
    <property type="match status" value="1"/>
</dbReference>
<dbReference type="InterPro" id="IPR000447">
    <property type="entry name" value="G3P_DH_FAD-dep"/>
</dbReference>
<comment type="subcellular location">
    <subcellularLocation>
        <location evidence="2">Membrane</location>
        <topology evidence="2">Multi-pass membrane protein</topology>
    </subcellularLocation>
</comment>
<dbReference type="Pfam" id="PF16901">
    <property type="entry name" value="DAO_C"/>
    <property type="match status" value="1"/>
</dbReference>
<keyword evidence="9" id="KW-0677">Repeat</keyword>
<dbReference type="GO" id="GO:0004368">
    <property type="term" value="F:glycerol-3-phosphate dehydrogenase (quinone) activity"/>
    <property type="evidence" value="ECO:0007669"/>
    <property type="project" value="UniProtKB-EC"/>
</dbReference>
<comment type="catalytic activity">
    <reaction evidence="15">
        <text>glycerol(in) = glycerol(out)</text>
        <dbReference type="Rhea" id="RHEA:29675"/>
        <dbReference type="ChEBI" id="CHEBI:17754"/>
    </reaction>
</comment>
<dbReference type="InterPro" id="IPR006076">
    <property type="entry name" value="FAD-dep_OxRdtase"/>
</dbReference>
<dbReference type="InterPro" id="IPR036188">
    <property type="entry name" value="FAD/NAD-bd_sf"/>
</dbReference>
<keyword evidence="13 16" id="KW-0472">Membrane</keyword>
<evidence type="ECO:0000256" key="9">
    <source>
        <dbReference type="ARBA" id="ARBA00022737"/>
    </source>
</evidence>
<evidence type="ECO:0000256" key="10">
    <source>
        <dbReference type="ARBA" id="ARBA00022827"/>
    </source>
</evidence>
<comment type="similarity">
    <text evidence="4">Belongs to the FAD-dependent glycerol-3-phosphate dehydrogenase family.</text>
</comment>
<reference evidence="20" key="1">
    <citation type="journal article" date="2015" name="Genome Announc.">
        <title>Draft genome sequence of Talaromyces cellulolyticus strain Y-94, a source of lignocellulosic biomass-degrading enzymes.</title>
        <authorList>
            <person name="Fujii T."/>
            <person name="Koike H."/>
            <person name="Sawayama S."/>
            <person name="Yano S."/>
            <person name="Inoue H."/>
        </authorList>
    </citation>
    <scope>NUCLEOTIDE SEQUENCE [LARGE SCALE GENOMIC DNA]</scope>
    <source>
        <strain evidence="20">Y-94</strain>
    </source>
</reference>
<dbReference type="PROSITE" id="PS00977">
    <property type="entry name" value="FAD_G3PDH_1"/>
    <property type="match status" value="1"/>
</dbReference>
<evidence type="ECO:0000313" key="19">
    <source>
        <dbReference type="EMBL" id="GAM40118.1"/>
    </source>
</evidence>
<comment type="similarity">
    <text evidence="3">Belongs to the MIP/aquaporin (TC 1.A.8) family.</text>
</comment>
<feature type="transmembrane region" description="Helical" evidence="16">
    <location>
        <begin position="202"/>
        <end position="221"/>
    </location>
</feature>
<keyword evidence="10" id="KW-0274">FAD</keyword>
<keyword evidence="8 16" id="KW-0812">Transmembrane</keyword>
<dbReference type="GO" id="GO:0016020">
    <property type="term" value="C:membrane"/>
    <property type="evidence" value="ECO:0007669"/>
    <property type="project" value="UniProtKB-SubCell"/>
</dbReference>
<comment type="catalytic activity">
    <reaction evidence="14">
        <text>H2O(in) = H2O(out)</text>
        <dbReference type="Rhea" id="RHEA:29667"/>
        <dbReference type="ChEBI" id="CHEBI:15377"/>
    </reaction>
</comment>
<proteinExistence type="inferred from homology"/>
<feature type="transmembrane region" description="Helical" evidence="16">
    <location>
        <begin position="298"/>
        <end position="316"/>
    </location>
</feature>
<feature type="transmembrane region" description="Helical" evidence="16">
    <location>
        <begin position="141"/>
        <end position="161"/>
    </location>
</feature>
<evidence type="ECO:0000256" key="3">
    <source>
        <dbReference type="ARBA" id="ARBA00006175"/>
    </source>
</evidence>
<dbReference type="InterPro" id="IPR022357">
    <property type="entry name" value="MIP_CS"/>
</dbReference>
<dbReference type="GO" id="GO:0006072">
    <property type="term" value="P:glycerol-3-phosphate metabolic process"/>
    <property type="evidence" value="ECO:0007669"/>
    <property type="project" value="InterPro"/>
</dbReference>
<comment type="caution">
    <text evidence="19">The sequence shown here is derived from an EMBL/GenBank/DDBJ whole genome shotgun (WGS) entry which is preliminary data.</text>
</comment>
<evidence type="ECO:0000256" key="1">
    <source>
        <dbReference type="ARBA" id="ARBA00001974"/>
    </source>
</evidence>
<feature type="transmembrane region" description="Helical" evidence="16">
    <location>
        <begin position="99"/>
        <end position="120"/>
    </location>
</feature>
<dbReference type="FunFam" id="1.10.8.870:FF:000010">
    <property type="entry name" value="Glycerol-3-phosphate dehydrogenase"/>
    <property type="match status" value="1"/>
</dbReference>
<dbReference type="InterPro" id="IPR038299">
    <property type="entry name" value="DAO_C_sf"/>
</dbReference>
<dbReference type="InterPro" id="IPR031656">
    <property type="entry name" value="DAO_C"/>
</dbReference>
<protein>
    <recommendedName>
        <fullName evidence="5">glycerol-3-phosphate dehydrogenase</fullName>
        <ecNumber evidence="5">1.1.5.3</ecNumber>
    </recommendedName>
</protein>
<evidence type="ECO:0000259" key="17">
    <source>
        <dbReference type="Pfam" id="PF01266"/>
    </source>
</evidence>
<sequence length="916" mass="100532">MTVEQRSETSEITIVSEMGIHSPLPKDGPVVHLEKIPGPAETALDEFSSDRLLWSRIRSTMRDPFAEFMGTFIILMFGDGVVAQVVLSNGQKGNYQSISWGWGLGVMLGVYTAGISGAHLNPAVTFANCVYRRFPWRKFPVYAIAQFLGAFCASGVVYANYKSAIDVFEGGSGIRTVPGYSETATAGIFCTYPAPFMTRTGMFFSEFIASALLMFLIYALTGDRRHGTGAGNLTPLALFFVIFGIGACFGWETGYAINLARDFGPRLMSFFLGYGPEVFKAGGYYFWTDEKQRQIPIVSPFLGCLFGGFLYDVLIYTGESPINTPWIGMKRLVRPRVAGKWDSALGSPRLWKQLGAVSLAAVGGTAAIYLLRPRRPLEAYHNVQSFITHPPKFPKIPSRFEQIAALKQSSGNGDDNGNDDNIYDLLIVGGGATGTGIALDATTRGLKVALVERDDFSSGTSSKSTKLVHGGVRYLEKAVKELDYEQYKLALAAFPTLDGDKIVGGFVYYDGQHNDSRMNVSLAMTAAAYGAAIVNHAEVTDLKKDKSGKLCGATVRDVLTNDEFVVRARVVVNATGPFADDLQQKDSGKESQMIMPSSGVHIVLPRWTGPSNIGLIDPSSDGRVLFLLPWEGKMVAGTTDHACKIQRDPIPGEQDINWILKELNRLLDPRFKIRRSHVLASWSGIRPLVRDPEAKNTEALTRSHLVSISDSGLLTCVGGKWTTYREMAEDAVDTAIQQFKLKPRPMAHPPVISGLQQTSPVDVILDGSCVTHRLRLIGAHGYSPYLTGDLMQKFQLSSDVADHLAHSYGDRAWEVGLLSSPASEEGHHIAGSSYPYVDGEVRYAIRNEYAQTAPDILARRMRLSFLDVRAALQALPRVIRIMGEELGWDEAKRREEYADTVVFLRSMGLQAEDLDQ</sequence>
<evidence type="ECO:0000256" key="11">
    <source>
        <dbReference type="ARBA" id="ARBA00022989"/>
    </source>
</evidence>
<keyword evidence="7" id="KW-0285">Flavoprotein</keyword>
<evidence type="ECO:0000256" key="8">
    <source>
        <dbReference type="ARBA" id="ARBA00022692"/>
    </source>
</evidence>
<evidence type="ECO:0000256" key="13">
    <source>
        <dbReference type="ARBA" id="ARBA00023136"/>
    </source>
</evidence>
<dbReference type="GO" id="GO:0005739">
    <property type="term" value="C:mitochondrion"/>
    <property type="evidence" value="ECO:0007669"/>
    <property type="project" value="TreeGrafter"/>
</dbReference>